<evidence type="ECO:0000256" key="1">
    <source>
        <dbReference type="ARBA" id="ARBA00001231"/>
    </source>
</evidence>
<feature type="transmembrane region" description="Helical" evidence="5">
    <location>
        <begin position="7"/>
        <end position="25"/>
    </location>
</feature>
<proteinExistence type="inferred from homology"/>
<protein>
    <recommendedName>
        <fullName evidence="3">beta-N-acetylhexosaminidase</fullName>
        <ecNumber evidence="3">3.2.1.52</ecNumber>
    </recommendedName>
</protein>
<dbReference type="InterPro" id="IPR015883">
    <property type="entry name" value="Glyco_hydro_20_cat"/>
</dbReference>
<evidence type="ECO:0000256" key="2">
    <source>
        <dbReference type="ARBA" id="ARBA00006285"/>
    </source>
</evidence>
<comment type="similarity">
    <text evidence="2">Belongs to the glycosyl hydrolase 20 family.</text>
</comment>
<evidence type="ECO:0000256" key="5">
    <source>
        <dbReference type="SAM" id="Phobius"/>
    </source>
</evidence>
<dbReference type="InterPro" id="IPR038901">
    <property type="entry name" value="HEXDC-like"/>
</dbReference>
<evidence type="ECO:0000256" key="4">
    <source>
        <dbReference type="ARBA" id="ARBA00022801"/>
    </source>
</evidence>
<dbReference type="AlphaFoldDB" id="A0A814EDD0"/>
<organism evidence="7 9">
    <name type="scientific">Didymodactylos carnosus</name>
    <dbReference type="NCBI Taxonomy" id="1234261"/>
    <lineage>
        <taxon>Eukaryota</taxon>
        <taxon>Metazoa</taxon>
        <taxon>Spiralia</taxon>
        <taxon>Gnathifera</taxon>
        <taxon>Rotifera</taxon>
        <taxon>Eurotatoria</taxon>
        <taxon>Bdelloidea</taxon>
        <taxon>Philodinida</taxon>
        <taxon>Philodinidae</taxon>
        <taxon>Didymodactylos</taxon>
    </lineage>
</organism>
<evidence type="ECO:0000259" key="6">
    <source>
        <dbReference type="Pfam" id="PF00728"/>
    </source>
</evidence>
<dbReference type="GO" id="GO:0005975">
    <property type="term" value="P:carbohydrate metabolic process"/>
    <property type="evidence" value="ECO:0007669"/>
    <property type="project" value="InterPro"/>
</dbReference>
<keyword evidence="4" id="KW-0378">Hydrolase</keyword>
<dbReference type="Proteomes" id="UP000681722">
    <property type="component" value="Unassembled WGS sequence"/>
</dbReference>
<sequence>MAIGARRLFGATTILILFCLIVYIFKRQQTTVADERIKTNNIFLPRSNDDVDDDSHKQQVLRMEPQPVQDFIATKKGAGNPNLLKYIHFDLKGAPPKIAFYEPFFKFISKLNAGIKGILIEYEDTMPLNGMFNDSINRGGYTHEQIESIQTSAKLYNLEVIPLIQTFGHLEWLLKLQKFEKLRDNPLLPMVISPCLPETYVVLEDLLKQTLNLHPNINTIHIGCDEVSPMNVHPKCRDDNIGNPERYIQHVRRIVNVILKIRPGMRILIWDDVIRSDQFLEKSTLLNDLKGIVEPVSWYYSSQFEDQYSSSPIWSIYSKTFTNVWAASAFKGGWKRFSMITNTTHHVLNNNQWNLFMQDQTFRKDKFYAIILTGWSRFDHFMPICDLFPTAYKSLLSCLYTLNTGNIVDVTNIIDCNTLVSTLGYSNVDCQTLPGTQIWYDVSQLSTLIDRSNEYISFLQTVAPMYNRQYSFVRPTDLQQRLFELQAVLSEYQHMYDSLTQSMSLIYTQDIMQEWLELYYWPPYRAVNQTYQEYQPFTTQTHWPIRPLTK</sequence>
<feature type="domain" description="Glycoside hydrolase family 20 catalytic" evidence="6">
    <location>
        <begin position="138"/>
        <end position="285"/>
    </location>
</feature>
<accession>A0A814EDD0</accession>
<keyword evidence="5" id="KW-0812">Transmembrane</keyword>
<dbReference type="EMBL" id="CAJNOQ010002623">
    <property type="protein sequence ID" value="CAF0969370.1"/>
    <property type="molecule type" value="Genomic_DNA"/>
</dbReference>
<dbReference type="Pfam" id="PF00728">
    <property type="entry name" value="Glyco_hydro_20"/>
    <property type="match status" value="1"/>
</dbReference>
<evidence type="ECO:0000313" key="7">
    <source>
        <dbReference type="EMBL" id="CAF0969370.1"/>
    </source>
</evidence>
<keyword evidence="9" id="KW-1185">Reference proteome</keyword>
<dbReference type="Proteomes" id="UP000663829">
    <property type="component" value="Unassembled WGS sequence"/>
</dbReference>
<name>A0A814EDD0_9BILA</name>
<dbReference type="PANTHER" id="PTHR21040:SF8">
    <property type="entry name" value="BCDNA.GH04120"/>
    <property type="match status" value="1"/>
</dbReference>
<dbReference type="GO" id="GO:0004563">
    <property type="term" value="F:beta-N-acetylhexosaminidase activity"/>
    <property type="evidence" value="ECO:0007669"/>
    <property type="project" value="UniProtKB-EC"/>
</dbReference>
<dbReference type="SUPFAM" id="SSF51445">
    <property type="entry name" value="(Trans)glycosidases"/>
    <property type="match status" value="1"/>
</dbReference>
<evidence type="ECO:0000313" key="9">
    <source>
        <dbReference type="Proteomes" id="UP000663829"/>
    </source>
</evidence>
<gene>
    <name evidence="7" type="ORF">GPM918_LOCUS12151</name>
    <name evidence="8" type="ORF">SRO942_LOCUS12152</name>
</gene>
<dbReference type="Gene3D" id="3.20.20.80">
    <property type="entry name" value="Glycosidases"/>
    <property type="match status" value="1"/>
</dbReference>
<comment type="caution">
    <text evidence="7">The sequence shown here is derived from an EMBL/GenBank/DDBJ whole genome shotgun (WGS) entry which is preliminary data.</text>
</comment>
<evidence type="ECO:0000313" key="8">
    <source>
        <dbReference type="EMBL" id="CAF3742561.1"/>
    </source>
</evidence>
<dbReference type="EMBL" id="CAJOBC010002623">
    <property type="protein sequence ID" value="CAF3742561.1"/>
    <property type="molecule type" value="Genomic_DNA"/>
</dbReference>
<evidence type="ECO:0000256" key="3">
    <source>
        <dbReference type="ARBA" id="ARBA00012663"/>
    </source>
</evidence>
<dbReference type="EC" id="3.2.1.52" evidence="3"/>
<comment type="catalytic activity">
    <reaction evidence="1">
        <text>Hydrolysis of terminal non-reducing N-acetyl-D-hexosamine residues in N-acetyl-beta-D-hexosaminides.</text>
        <dbReference type="EC" id="3.2.1.52"/>
    </reaction>
</comment>
<dbReference type="InterPro" id="IPR017853">
    <property type="entry name" value="GH"/>
</dbReference>
<dbReference type="OrthoDB" id="10023921at2759"/>
<dbReference type="PANTHER" id="PTHR21040">
    <property type="entry name" value="BCDNA.GH04120"/>
    <property type="match status" value="1"/>
</dbReference>
<reference evidence="7" key="1">
    <citation type="submission" date="2021-02" db="EMBL/GenBank/DDBJ databases">
        <authorList>
            <person name="Nowell W R."/>
        </authorList>
    </citation>
    <scope>NUCLEOTIDE SEQUENCE</scope>
</reference>
<keyword evidence="5" id="KW-1133">Transmembrane helix</keyword>
<keyword evidence="5" id="KW-0472">Membrane</keyword>